<evidence type="ECO:0000256" key="7">
    <source>
        <dbReference type="ARBA" id="ARBA00047899"/>
    </source>
</evidence>
<keyword evidence="10" id="KW-1133">Transmembrane helix</keyword>
<dbReference type="InterPro" id="IPR011009">
    <property type="entry name" value="Kinase-like_dom_sf"/>
</dbReference>
<dbReference type="PROSITE" id="PS00107">
    <property type="entry name" value="PROTEIN_KINASE_ATP"/>
    <property type="match status" value="1"/>
</dbReference>
<evidence type="ECO:0000256" key="6">
    <source>
        <dbReference type="ARBA" id="ARBA00022840"/>
    </source>
</evidence>
<protein>
    <recommendedName>
        <fullName evidence="1">non-specific serine/threonine protein kinase</fullName>
        <ecNumber evidence="1">2.7.11.1</ecNumber>
    </recommendedName>
</protein>
<feature type="binding site" evidence="9">
    <location>
        <position position="156"/>
    </location>
    <ligand>
        <name>ATP</name>
        <dbReference type="ChEBI" id="CHEBI:30616"/>
    </ligand>
</feature>
<dbReference type="InterPro" id="IPR032675">
    <property type="entry name" value="LRR_dom_sf"/>
</dbReference>
<dbReference type="Pfam" id="PF00069">
    <property type="entry name" value="Pkinase"/>
    <property type="match status" value="1"/>
</dbReference>
<dbReference type="PANTHER" id="PTHR48005">
    <property type="entry name" value="LEUCINE RICH REPEAT KINASE 2"/>
    <property type="match status" value="1"/>
</dbReference>
<comment type="catalytic activity">
    <reaction evidence="7">
        <text>L-threonyl-[protein] + ATP = O-phospho-L-threonyl-[protein] + ADP + H(+)</text>
        <dbReference type="Rhea" id="RHEA:46608"/>
        <dbReference type="Rhea" id="RHEA-COMP:11060"/>
        <dbReference type="Rhea" id="RHEA-COMP:11605"/>
        <dbReference type="ChEBI" id="CHEBI:15378"/>
        <dbReference type="ChEBI" id="CHEBI:30013"/>
        <dbReference type="ChEBI" id="CHEBI:30616"/>
        <dbReference type="ChEBI" id="CHEBI:61977"/>
        <dbReference type="ChEBI" id="CHEBI:456216"/>
        <dbReference type="EC" id="2.7.11.1"/>
    </reaction>
</comment>
<evidence type="ECO:0000256" key="9">
    <source>
        <dbReference type="PROSITE-ProRule" id="PRU10141"/>
    </source>
</evidence>
<comment type="catalytic activity">
    <reaction evidence="8">
        <text>L-seryl-[protein] + ATP = O-phospho-L-seryl-[protein] + ADP + H(+)</text>
        <dbReference type="Rhea" id="RHEA:17989"/>
        <dbReference type="Rhea" id="RHEA-COMP:9863"/>
        <dbReference type="Rhea" id="RHEA-COMP:11604"/>
        <dbReference type="ChEBI" id="CHEBI:15378"/>
        <dbReference type="ChEBI" id="CHEBI:29999"/>
        <dbReference type="ChEBI" id="CHEBI:30616"/>
        <dbReference type="ChEBI" id="CHEBI:83421"/>
        <dbReference type="ChEBI" id="CHEBI:456216"/>
        <dbReference type="EC" id="2.7.11.1"/>
    </reaction>
</comment>
<evidence type="ECO:0000313" key="13">
    <source>
        <dbReference type="Proteomes" id="UP001151760"/>
    </source>
</evidence>
<gene>
    <name evidence="12" type="ORF">Tco_0975407</name>
</gene>
<reference evidence="12" key="1">
    <citation type="journal article" date="2022" name="Int. J. Mol. Sci.">
        <title>Draft Genome of Tanacetum Coccineum: Genomic Comparison of Closely Related Tanacetum-Family Plants.</title>
        <authorList>
            <person name="Yamashiro T."/>
            <person name="Shiraishi A."/>
            <person name="Nakayama K."/>
            <person name="Satake H."/>
        </authorList>
    </citation>
    <scope>NUCLEOTIDE SEQUENCE</scope>
</reference>
<proteinExistence type="predicted"/>
<dbReference type="EC" id="2.7.11.1" evidence="1"/>
<feature type="domain" description="Protein kinase" evidence="11">
    <location>
        <begin position="128"/>
        <end position="393"/>
    </location>
</feature>
<dbReference type="InterPro" id="IPR017441">
    <property type="entry name" value="Protein_kinase_ATP_BS"/>
</dbReference>
<keyword evidence="5 12" id="KW-0418">Kinase</keyword>
<evidence type="ECO:0000256" key="5">
    <source>
        <dbReference type="ARBA" id="ARBA00022777"/>
    </source>
</evidence>
<dbReference type="InterPro" id="IPR008266">
    <property type="entry name" value="Tyr_kinase_AS"/>
</dbReference>
<dbReference type="InterPro" id="IPR000719">
    <property type="entry name" value="Prot_kinase_dom"/>
</dbReference>
<keyword evidence="10" id="KW-0812">Transmembrane</keyword>
<dbReference type="EMBL" id="BQNB010016221">
    <property type="protein sequence ID" value="GJT49250.1"/>
    <property type="molecule type" value="Genomic_DNA"/>
</dbReference>
<dbReference type="Gene3D" id="1.10.510.10">
    <property type="entry name" value="Transferase(Phosphotransferase) domain 1"/>
    <property type="match status" value="1"/>
</dbReference>
<dbReference type="Gene3D" id="3.30.200.20">
    <property type="entry name" value="Phosphorylase Kinase, domain 1"/>
    <property type="match status" value="1"/>
</dbReference>
<keyword evidence="3" id="KW-0808">Transferase</keyword>
<evidence type="ECO:0000256" key="3">
    <source>
        <dbReference type="ARBA" id="ARBA00022679"/>
    </source>
</evidence>
<keyword evidence="2" id="KW-0723">Serine/threonine-protein kinase</keyword>
<evidence type="ECO:0000256" key="8">
    <source>
        <dbReference type="ARBA" id="ARBA00048679"/>
    </source>
</evidence>
<organism evidence="12 13">
    <name type="scientific">Tanacetum coccineum</name>
    <dbReference type="NCBI Taxonomy" id="301880"/>
    <lineage>
        <taxon>Eukaryota</taxon>
        <taxon>Viridiplantae</taxon>
        <taxon>Streptophyta</taxon>
        <taxon>Embryophyta</taxon>
        <taxon>Tracheophyta</taxon>
        <taxon>Spermatophyta</taxon>
        <taxon>Magnoliopsida</taxon>
        <taxon>eudicotyledons</taxon>
        <taxon>Gunneridae</taxon>
        <taxon>Pentapetalae</taxon>
        <taxon>asterids</taxon>
        <taxon>campanulids</taxon>
        <taxon>Asterales</taxon>
        <taxon>Asteraceae</taxon>
        <taxon>Asteroideae</taxon>
        <taxon>Anthemideae</taxon>
        <taxon>Anthemidinae</taxon>
        <taxon>Tanacetum</taxon>
    </lineage>
</organism>
<evidence type="ECO:0000256" key="10">
    <source>
        <dbReference type="SAM" id="Phobius"/>
    </source>
</evidence>
<dbReference type="SUPFAM" id="SSF56112">
    <property type="entry name" value="Protein kinase-like (PK-like)"/>
    <property type="match status" value="1"/>
</dbReference>
<evidence type="ECO:0000256" key="4">
    <source>
        <dbReference type="ARBA" id="ARBA00022741"/>
    </source>
</evidence>
<reference evidence="12" key="2">
    <citation type="submission" date="2022-01" db="EMBL/GenBank/DDBJ databases">
        <authorList>
            <person name="Yamashiro T."/>
            <person name="Shiraishi A."/>
            <person name="Satake H."/>
            <person name="Nakayama K."/>
        </authorList>
    </citation>
    <scope>NUCLEOTIDE SEQUENCE</scope>
</reference>
<evidence type="ECO:0000313" key="12">
    <source>
        <dbReference type="EMBL" id="GJT49250.1"/>
    </source>
</evidence>
<sequence length="393" mass="44974">MISLTKVDVSYNQLEGPLPKMRAFEEAPMEALRNNKHLCGNNTGSECPIQLRIQEHVKKFPTVILTVIPIVGFMMLVLFILVAFCYLHKRYPNETNGQRERERETLFSIWSYDGKMVYERIIEALEDFDSKHIIGVGGYGMVYKAELLPEVFAVKKIHAPEDGEMQNLKSFENEIRALTEIRHQNIVKLYGFCSHSRHSFLVYEFLEGGSLRKVLNDMEQAIVFDWKKRVIVVKDIAKALSYMHYDCSQPIIHRDLSSGNVLLDSDWVAHVSDFGTARLLKPDSSNWTSFAGTFGYVAPELAYTMEVTEKCDVYSFGVLTLEIIMGKHPGDFLTSSHDMNFESLNEVLDQRLPPPVQEIVEQVKLLVEIAISCLRQSPQSRPSMREVTLSLRQ</sequence>
<name>A0ABQ5EED0_9ASTR</name>
<evidence type="ECO:0000256" key="1">
    <source>
        <dbReference type="ARBA" id="ARBA00012513"/>
    </source>
</evidence>
<keyword evidence="6 9" id="KW-0067">ATP-binding</keyword>
<dbReference type="PANTHER" id="PTHR48005:SF70">
    <property type="entry name" value="MDIS1-INTERACTING RECEPTOR LIKE KINASE 2-LIKE"/>
    <property type="match status" value="1"/>
</dbReference>
<dbReference type="PROSITE" id="PS00109">
    <property type="entry name" value="PROTEIN_KINASE_TYR"/>
    <property type="match status" value="1"/>
</dbReference>
<dbReference type="PROSITE" id="PS50011">
    <property type="entry name" value="PROTEIN_KINASE_DOM"/>
    <property type="match status" value="1"/>
</dbReference>
<keyword evidence="10" id="KW-0472">Membrane</keyword>
<dbReference type="InterPro" id="IPR051420">
    <property type="entry name" value="Ser_Thr_Kinases_DiverseReg"/>
</dbReference>
<comment type="caution">
    <text evidence="12">The sequence shown here is derived from an EMBL/GenBank/DDBJ whole genome shotgun (WGS) entry which is preliminary data.</text>
</comment>
<dbReference type="Proteomes" id="UP001151760">
    <property type="component" value="Unassembled WGS sequence"/>
</dbReference>
<evidence type="ECO:0000256" key="2">
    <source>
        <dbReference type="ARBA" id="ARBA00022527"/>
    </source>
</evidence>
<dbReference type="GO" id="GO:0016301">
    <property type="term" value="F:kinase activity"/>
    <property type="evidence" value="ECO:0007669"/>
    <property type="project" value="UniProtKB-KW"/>
</dbReference>
<accession>A0ABQ5EED0</accession>
<keyword evidence="4 9" id="KW-0547">Nucleotide-binding</keyword>
<dbReference type="Gene3D" id="3.80.10.10">
    <property type="entry name" value="Ribonuclease Inhibitor"/>
    <property type="match status" value="1"/>
</dbReference>
<evidence type="ECO:0000259" key="11">
    <source>
        <dbReference type="PROSITE" id="PS50011"/>
    </source>
</evidence>
<feature type="transmembrane region" description="Helical" evidence="10">
    <location>
        <begin position="63"/>
        <end position="87"/>
    </location>
</feature>
<keyword evidence="13" id="KW-1185">Reference proteome</keyword>